<evidence type="ECO:0000313" key="9">
    <source>
        <dbReference type="Proteomes" id="UP001328107"/>
    </source>
</evidence>
<evidence type="ECO:0000256" key="3">
    <source>
        <dbReference type="PROSITE-ProRule" id="PRU00175"/>
    </source>
</evidence>
<feature type="domain" description="RING-type" evidence="7">
    <location>
        <begin position="327"/>
        <end position="368"/>
    </location>
</feature>
<keyword evidence="9" id="KW-1185">Reference proteome</keyword>
<sequence length="504" mass="54450">PVLPSMLLAAALLLLLAQQVAARPTAHPDEASPTVSEDMVVSVARVFHGRVSHEVAPVDLLIRAGEYGTERLEAYFSTVGSNYEQKGGIVQISSYRACDPSVRDRTIYGNIVVVFVDEVQPFLAGCVALDNQAKFAEKSGAVALVVGAATRLSRNVRAKSTPASIPVVILDEKQTRRLKAALSNAAASGVAPRAEIQYVGVDEPPAPATLRLQVFRPTLLNIALLGMMAFLVVLISAVLIMKFRWRPTAHHDLWMRALALAALKNMETRKFTKMPSSSSKKFLSTSSDKKPTGSICSSRSRLGSMLPRFASMQSVAQTAASGGQERCSICLDDFIDGVQLRVLFCGHEFHSVCVDPWLLSKRRCPLCQFDVVAKRWPDEEPTKKAANDRPSTTVAASAAAGAAVDEDTVDARRPLLAIPIDPEVCTPVHHVVHPALRQVPVRYSMAGPGGAMRIGGVSSRRSRSIPRRRPLRDRNVLQLAATIGPLSTVSGYSSDLSSYPEVDL</sequence>
<dbReference type="InterPro" id="IPR051073">
    <property type="entry name" value="ZNRF3_Arkadia_E3_ligases"/>
</dbReference>
<dbReference type="SUPFAM" id="SSF57850">
    <property type="entry name" value="RING/U-box"/>
    <property type="match status" value="1"/>
</dbReference>
<dbReference type="InterPro" id="IPR013083">
    <property type="entry name" value="Znf_RING/FYVE/PHD"/>
</dbReference>
<keyword evidence="5" id="KW-0812">Transmembrane</keyword>
<keyword evidence="5" id="KW-1133">Transmembrane helix</keyword>
<evidence type="ECO:0000256" key="6">
    <source>
        <dbReference type="SAM" id="SignalP"/>
    </source>
</evidence>
<feature type="non-terminal residue" evidence="8">
    <location>
        <position position="1"/>
    </location>
</feature>
<dbReference type="Gene3D" id="3.50.30.30">
    <property type="match status" value="1"/>
</dbReference>
<feature type="chain" id="PRO_5042959249" description="RING-type domain-containing protein" evidence="6">
    <location>
        <begin position="23"/>
        <end position="504"/>
    </location>
</feature>
<feature type="region of interest" description="Disordered" evidence="4">
    <location>
        <begin position="274"/>
        <end position="298"/>
    </location>
</feature>
<evidence type="ECO:0000256" key="2">
    <source>
        <dbReference type="ARBA" id="ARBA00022833"/>
    </source>
</evidence>
<keyword evidence="2" id="KW-0862">Zinc</keyword>
<keyword evidence="1 3" id="KW-0479">Metal-binding</keyword>
<feature type="signal peptide" evidence="6">
    <location>
        <begin position="1"/>
        <end position="22"/>
    </location>
</feature>
<name>A0AAN4ZMW3_9BILA</name>
<organism evidence="8 9">
    <name type="scientific">Pristionchus mayeri</name>
    <dbReference type="NCBI Taxonomy" id="1317129"/>
    <lineage>
        <taxon>Eukaryota</taxon>
        <taxon>Metazoa</taxon>
        <taxon>Ecdysozoa</taxon>
        <taxon>Nematoda</taxon>
        <taxon>Chromadorea</taxon>
        <taxon>Rhabditida</taxon>
        <taxon>Rhabditina</taxon>
        <taxon>Diplogasteromorpha</taxon>
        <taxon>Diplogasteroidea</taxon>
        <taxon>Neodiplogasteridae</taxon>
        <taxon>Pristionchus</taxon>
    </lineage>
</organism>
<feature type="compositionally biased region" description="Low complexity" evidence="4">
    <location>
        <begin position="274"/>
        <end position="286"/>
    </location>
</feature>
<keyword evidence="5" id="KW-0472">Membrane</keyword>
<dbReference type="EMBL" id="BTRK01000003">
    <property type="protein sequence ID" value="GMR39930.1"/>
    <property type="molecule type" value="Genomic_DNA"/>
</dbReference>
<accession>A0AAN4ZMW3</accession>
<dbReference type="SMART" id="SM00184">
    <property type="entry name" value="RING"/>
    <property type="match status" value="1"/>
</dbReference>
<gene>
    <name evidence="8" type="ORF">PMAYCL1PPCAC_10125</name>
</gene>
<protein>
    <recommendedName>
        <fullName evidence="7">RING-type domain-containing protein</fullName>
    </recommendedName>
</protein>
<keyword evidence="6" id="KW-0732">Signal</keyword>
<dbReference type="Proteomes" id="UP001328107">
    <property type="component" value="Unassembled WGS sequence"/>
</dbReference>
<dbReference type="GO" id="GO:0008270">
    <property type="term" value="F:zinc ion binding"/>
    <property type="evidence" value="ECO:0007669"/>
    <property type="project" value="UniProtKB-KW"/>
</dbReference>
<dbReference type="Gene3D" id="3.30.40.10">
    <property type="entry name" value="Zinc/RING finger domain, C3HC4 (zinc finger)"/>
    <property type="match status" value="1"/>
</dbReference>
<dbReference type="PANTHER" id="PTHR16200">
    <property type="entry name" value="RING ZINC FINGER"/>
    <property type="match status" value="1"/>
</dbReference>
<evidence type="ECO:0000256" key="1">
    <source>
        <dbReference type="ARBA" id="ARBA00022771"/>
    </source>
</evidence>
<evidence type="ECO:0000313" key="8">
    <source>
        <dbReference type="EMBL" id="GMR39930.1"/>
    </source>
</evidence>
<dbReference type="AlphaFoldDB" id="A0AAN4ZMW3"/>
<feature type="transmembrane region" description="Helical" evidence="5">
    <location>
        <begin position="219"/>
        <end position="241"/>
    </location>
</feature>
<dbReference type="PROSITE" id="PS50089">
    <property type="entry name" value="ZF_RING_2"/>
    <property type="match status" value="1"/>
</dbReference>
<dbReference type="Pfam" id="PF13639">
    <property type="entry name" value="zf-RING_2"/>
    <property type="match status" value="1"/>
</dbReference>
<keyword evidence="1 3" id="KW-0863">Zinc-finger</keyword>
<comment type="caution">
    <text evidence="8">The sequence shown here is derived from an EMBL/GenBank/DDBJ whole genome shotgun (WGS) entry which is preliminary data.</text>
</comment>
<evidence type="ECO:0000256" key="4">
    <source>
        <dbReference type="SAM" id="MobiDB-lite"/>
    </source>
</evidence>
<evidence type="ECO:0000256" key="5">
    <source>
        <dbReference type="SAM" id="Phobius"/>
    </source>
</evidence>
<evidence type="ECO:0000259" key="7">
    <source>
        <dbReference type="PROSITE" id="PS50089"/>
    </source>
</evidence>
<proteinExistence type="predicted"/>
<dbReference type="InterPro" id="IPR001841">
    <property type="entry name" value="Znf_RING"/>
</dbReference>
<reference evidence="9" key="1">
    <citation type="submission" date="2022-10" db="EMBL/GenBank/DDBJ databases">
        <title>Genome assembly of Pristionchus species.</title>
        <authorList>
            <person name="Yoshida K."/>
            <person name="Sommer R.J."/>
        </authorList>
    </citation>
    <scope>NUCLEOTIDE SEQUENCE [LARGE SCALE GENOMIC DNA]</scope>
    <source>
        <strain evidence="9">RS5460</strain>
    </source>
</reference>